<dbReference type="InterPro" id="IPR000566">
    <property type="entry name" value="Lipocln_cytosolic_FA-bd_dom"/>
</dbReference>
<dbReference type="InterPro" id="IPR022271">
    <property type="entry name" value="Lipocalin_ApoD"/>
</dbReference>
<dbReference type="InterPro" id="IPR012674">
    <property type="entry name" value="Calycin"/>
</dbReference>
<comment type="function">
    <text evidence="2">Involved in the storage or transport of lipids necessary for membrane maintenance under stressful conditions. Displays a binding preference for lysophospholipids.</text>
</comment>
<keyword evidence="2" id="KW-0998">Cell outer membrane</keyword>
<keyword evidence="2" id="KW-0472">Membrane</keyword>
<reference evidence="4 5" key="1">
    <citation type="submission" date="2020-10" db="EMBL/GenBank/DDBJ databases">
        <title>complete genome sequencing of Lysobacter sp. H23M41.</title>
        <authorList>
            <person name="Bae J.-W."/>
            <person name="Lee S.-Y."/>
        </authorList>
    </citation>
    <scope>NUCLEOTIDE SEQUENCE [LARGE SCALE GENOMIC DNA]</scope>
    <source>
        <strain evidence="4 5">H23M41</strain>
    </source>
</reference>
<evidence type="ECO:0000313" key="4">
    <source>
        <dbReference type="EMBL" id="QOW23056.1"/>
    </source>
</evidence>
<dbReference type="CDD" id="cd19438">
    <property type="entry name" value="lipocalin_Blc-like"/>
    <property type="match status" value="1"/>
</dbReference>
<accession>A0A7S6UMS0</accession>
<dbReference type="InterPro" id="IPR002446">
    <property type="entry name" value="Lipocalin_bac"/>
</dbReference>
<comment type="subcellular location">
    <subcellularLocation>
        <location evidence="2">Cell outer membrane</location>
    </subcellularLocation>
</comment>
<dbReference type="PRINTS" id="PR01171">
    <property type="entry name" value="BCTLIPOCALIN"/>
</dbReference>
<keyword evidence="2" id="KW-0446">Lipid-binding</keyword>
<feature type="signal peptide" evidence="2">
    <location>
        <begin position="1"/>
        <end position="21"/>
    </location>
</feature>
<feature type="domain" description="Lipocalin/cytosolic fatty-acid binding" evidence="3">
    <location>
        <begin position="41"/>
        <end position="183"/>
    </location>
</feature>
<proteinExistence type="inferred from homology"/>
<dbReference type="PANTHER" id="PTHR10612:SF34">
    <property type="entry name" value="APOLIPOPROTEIN D"/>
    <property type="match status" value="1"/>
</dbReference>
<keyword evidence="2" id="KW-0732">Signal</keyword>
<feature type="chain" id="PRO_5045015882" description="Outer membrane lipoprotein Blc" evidence="2">
    <location>
        <begin position="22"/>
        <end position="189"/>
    </location>
</feature>
<gene>
    <name evidence="4" type="ORF">INQ42_05760</name>
</gene>
<evidence type="ECO:0000256" key="2">
    <source>
        <dbReference type="PIRNR" id="PIRNR036893"/>
    </source>
</evidence>
<dbReference type="Pfam" id="PF08212">
    <property type="entry name" value="Lipocalin_2"/>
    <property type="match status" value="1"/>
</dbReference>
<keyword evidence="2" id="KW-0449">Lipoprotein</keyword>
<evidence type="ECO:0000256" key="1">
    <source>
        <dbReference type="ARBA" id="ARBA00006889"/>
    </source>
</evidence>
<dbReference type="SUPFAM" id="SSF50814">
    <property type="entry name" value="Lipocalins"/>
    <property type="match status" value="1"/>
</dbReference>
<dbReference type="Gene3D" id="2.40.128.20">
    <property type="match status" value="1"/>
</dbReference>
<dbReference type="PIRSF" id="PIRSF036893">
    <property type="entry name" value="Lipocalin_ApoD"/>
    <property type="match status" value="1"/>
</dbReference>
<keyword evidence="5" id="KW-1185">Reference proteome</keyword>
<comment type="similarity">
    <text evidence="1 2">Belongs to the calycin superfamily. Lipocalin family.</text>
</comment>
<dbReference type="Proteomes" id="UP000593932">
    <property type="component" value="Chromosome"/>
</dbReference>
<dbReference type="EMBL" id="CP063657">
    <property type="protein sequence ID" value="QOW23056.1"/>
    <property type="molecule type" value="Genomic_DNA"/>
</dbReference>
<protein>
    <recommendedName>
        <fullName evidence="2">Outer membrane lipoprotein Blc</fullName>
    </recommendedName>
</protein>
<dbReference type="InterPro" id="IPR047202">
    <property type="entry name" value="Lipocalin_Blc-like_dom"/>
</dbReference>
<comment type="subunit">
    <text evidence="2">Homodimer.</text>
</comment>
<evidence type="ECO:0000313" key="5">
    <source>
        <dbReference type="Proteomes" id="UP000593932"/>
    </source>
</evidence>
<dbReference type="PANTHER" id="PTHR10612">
    <property type="entry name" value="APOLIPOPROTEIN D"/>
    <property type="match status" value="1"/>
</dbReference>
<organism evidence="4 5">
    <name type="scientific">Novilysobacter avium</name>
    <dbReference type="NCBI Taxonomy" id="2781023"/>
    <lineage>
        <taxon>Bacteria</taxon>
        <taxon>Pseudomonadati</taxon>
        <taxon>Pseudomonadota</taxon>
        <taxon>Gammaproteobacteria</taxon>
        <taxon>Lysobacterales</taxon>
        <taxon>Lysobacteraceae</taxon>
        <taxon>Novilysobacter</taxon>
    </lineage>
</organism>
<evidence type="ECO:0000259" key="3">
    <source>
        <dbReference type="Pfam" id="PF08212"/>
    </source>
</evidence>
<sequence>MRAIAYSIAAAMALAAGAGEAETSTSAGTGAPLENVPVTALDLDRYLGQWHEIAHLPMFFQRKCVGDTTATYTLKADKRIEVRNACRTRDGSRTESVGEAKTVDGSAGALKVRFAPAWLGWVPGIWADYWVLDVDPEYRWAVVGGPGRKYLWILSRDPSMDAALFNRLKSDAQARGYQLDDLVVGAPVE</sequence>
<name>A0A7S6UMS0_9GAMM</name>